<proteinExistence type="predicted"/>
<evidence type="ECO:0000313" key="3">
    <source>
        <dbReference type="Proteomes" id="UP001190640"/>
    </source>
</evidence>
<evidence type="ECO:0000256" key="1">
    <source>
        <dbReference type="ARBA" id="ARBA00023125"/>
    </source>
</evidence>
<dbReference type="Gene3D" id="1.10.150.130">
    <property type="match status" value="1"/>
</dbReference>
<feature type="compositionally biased region" description="Polar residues" evidence="2">
    <location>
        <begin position="79"/>
        <end position="88"/>
    </location>
</feature>
<dbReference type="GO" id="GO:0003677">
    <property type="term" value="F:DNA binding"/>
    <property type="evidence" value="ECO:0007669"/>
    <property type="project" value="UniProtKB-KW"/>
</dbReference>
<evidence type="ECO:0000256" key="2">
    <source>
        <dbReference type="SAM" id="MobiDB-lite"/>
    </source>
</evidence>
<dbReference type="SUPFAM" id="SSF47823">
    <property type="entry name" value="lambda integrase-like, N-terminal domain"/>
    <property type="match status" value="1"/>
</dbReference>
<accession>A0AA97JNJ1</accession>
<name>A0AA97JNJ1_EUBMA</name>
<dbReference type="GeneID" id="129333740"/>
<dbReference type="CTD" id="23408"/>
<dbReference type="Proteomes" id="UP001190640">
    <property type="component" value="Chromosome 7"/>
</dbReference>
<keyword evidence="1" id="KW-0238">DNA-binding</keyword>
<gene>
    <name evidence="4" type="primary">SIRT5</name>
</gene>
<dbReference type="PANTHER" id="PTHR33066">
    <property type="entry name" value="INTEGRASE_SAM-LIKE_N DOMAIN-CONTAINING PROTEIN"/>
    <property type="match status" value="1"/>
</dbReference>
<evidence type="ECO:0000313" key="4">
    <source>
        <dbReference type="RefSeq" id="XP_054841583.1"/>
    </source>
</evidence>
<keyword evidence="3" id="KW-1185">Reference proteome</keyword>
<dbReference type="AlphaFoldDB" id="A0AA97JNJ1"/>
<sequence length="372" mass="40293">MENHECGRERMRCHSEQEGSGPVGQYHSLLLPQQAGRNGLTQALQGSDDFLEMGHGQQRPSQGRSHCRGAQHRGRHAEQSVSASTRVVPQQGLPPPSLSHMGYTTHRPLRHGPQQAGPAVLLPGQNWRSLARGCLSDSLVPRALLCLPALPAHAQGPLQGQGLQHPLYPDCPTVASPGLVPSLTLPFTGTMPSAATCPGPINQGRDQAPQCGSSESSCLAPVRSGVGLSLEVLKVILNARKLSTRLSYQRKWSRFSRWLAPKGVSPFDCPFPIVLDYLLDLCSQGLAFSSIKVHMAAISAFHEQIDGKTVFTHWLCKQFLKGLFKTFPPRAPPIPQWSLSLVLSQLMLRPFEPLSTCPLPLQGSLSGGSHVL</sequence>
<feature type="region of interest" description="Disordered" evidence="2">
    <location>
        <begin position="51"/>
        <end position="94"/>
    </location>
</feature>
<organism evidence="3 4">
    <name type="scientific">Eublepharis macularius</name>
    <name type="common">Leopard gecko</name>
    <name type="synonym">Cyrtodactylus macularius</name>
    <dbReference type="NCBI Taxonomy" id="481883"/>
    <lineage>
        <taxon>Eukaryota</taxon>
        <taxon>Metazoa</taxon>
        <taxon>Chordata</taxon>
        <taxon>Craniata</taxon>
        <taxon>Vertebrata</taxon>
        <taxon>Euteleostomi</taxon>
        <taxon>Lepidosauria</taxon>
        <taxon>Squamata</taxon>
        <taxon>Bifurcata</taxon>
        <taxon>Gekkota</taxon>
        <taxon>Eublepharidae</taxon>
        <taxon>Eublepharinae</taxon>
        <taxon>Eublepharis</taxon>
    </lineage>
</organism>
<feature type="compositionally biased region" description="Basic residues" evidence="2">
    <location>
        <begin position="65"/>
        <end position="75"/>
    </location>
</feature>
<feature type="compositionally biased region" description="Basic and acidic residues" evidence="2">
    <location>
        <begin position="1"/>
        <end position="17"/>
    </location>
</feature>
<dbReference type="InterPro" id="IPR010998">
    <property type="entry name" value="Integrase_recombinase_N"/>
</dbReference>
<reference evidence="4" key="1">
    <citation type="submission" date="2025-08" db="UniProtKB">
        <authorList>
            <consortium name="RefSeq"/>
        </authorList>
    </citation>
    <scope>IDENTIFICATION</scope>
    <source>
        <tissue evidence="4">Blood</tissue>
    </source>
</reference>
<dbReference type="RefSeq" id="XP_054841583.1">
    <property type="nucleotide sequence ID" value="XM_054985608.1"/>
</dbReference>
<protein>
    <submittedName>
        <fullName evidence="4">NAD-dependent protein deacylase sirtuin-5, mitochondrial isoform X1</fullName>
    </submittedName>
</protein>
<dbReference type="PANTHER" id="PTHR33066:SF2">
    <property type="entry name" value="FILAGGRIN-2-LIKE"/>
    <property type="match status" value="1"/>
</dbReference>
<feature type="region of interest" description="Disordered" evidence="2">
    <location>
        <begin position="1"/>
        <end position="26"/>
    </location>
</feature>
<dbReference type="KEGG" id="emc:129333740"/>